<dbReference type="CDD" id="cd07328">
    <property type="entry name" value="M48_Ste24p_like"/>
    <property type="match status" value="1"/>
</dbReference>
<dbReference type="PANTHER" id="PTHR43221:SF1">
    <property type="entry name" value="PROTEASE HTPX"/>
    <property type="match status" value="1"/>
</dbReference>
<keyword evidence="11 13" id="KW-0472">Membrane</keyword>
<sequence length="702" mass="74399">MLLPLTLLGLGLWERQRGIDDHGALEVQRARAAKAVAILEARPAPADGRPDFGAQFRYNGQAYVGGLAIAKAREALDGAGDAVALARWRQYLPPVVMACGATMAVLSVLALLGTALLGRAGRASREALLRGFSLVRQLLPPLLGMQVVLVTTGVVAVIAFEASAILESDDLSTGAAKLLGIALVAIGASLWTAFKAVLQLRRTMGLFTPDPLRIMGRTVSRAEAPGLWRLLDELAGRLGALQPNNVVIGLTGGFFVSSGPKVLEPGGADLEGRTLYLPLPFLVLLGRDEVAAIIGHELAHFSGGDTEYSLRFLPVYAGVGRSLDAVAQAGTGGDGSLSPLTRPALQLGLFVMDQFHHAVRHWSRLREFAADAAGADATSRDAAAHALLRSGAIQPRIEEVLEAAFGAPDAAPPNLLTDILRHAVERGLEDSTGHLEEAQPHPTDTHPPTRQRLASLDREPGPELLARAAAPPPPDALARLDGYFAEPARLSLAASADFLGIARDRARAEHAALESAVTGVAAEAVPLHENTRGGAIFLFAFGGTLLAIALVLLAMEVPGTGARERWIIAGAGGMLGFVFIGCGVPMLRRGDTPFLILRPESVTITGINRPIRWEHVADLDMTVARGRVVTRVLLRHDAPFPVRLRGGRRVKLDARQLIVTFAAAPPRALKVQGFADLIGRYRRASLARQALAEADRMPATTL</sequence>
<accession>A0ABS1UAV4</accession>
<keyword evidence="9 13" id="KW-1133">Transmembrane helix</keyword>
<protein>
    <submittedName>
        <fullName evidence="15">M48 family metalloprotease</fullName>
    </submittedName>
</protein>
<evidence type="ECO:0000256" key="2">
    <source>
        <dbReference type="ARBA" id="ARBA00004651"/>
    </source>
</evidence>
<dbReference type="PANTHER" id="PTHR43221">
    <property type="entry name" value="PROTEASE HTPX"/>
    <property type="match status" value="1"/>
</dbReference>
<dbReference type="EMBL" id="JAETWB010000037">
    <property type="protein sequence ID" value="MBL6081818.1"/>
    <property type="molecule type" value="Genomic_DNA"/>
</dbReference>
<organism evidence="15 16">
    <name type="scientific">Belnapia arida</name>
    <dbReference type="NCBI Taxonomy" id="2804533"/>
    <lineage>
        <taxon>Bacteria</taxon>
        <taxon>Pseudomonadati</taxon>
        <taxon>Pseudomonadota</taxon>
        <taxon>Alphaproteobacteria</taxon>
        <taxon>Acetobacterales</taxon>
        <taxon>Roseomonadaceae</taxon>
        <taxon>Belnapia</taxon>
    </lineage>
</organism>
<evidence type="ECO:0000256" key="10">
    <source>
        <dbReference type="ARBA" id="ARBA00023049"/>
    </source>
</evidence>
<keyword evidence="5 13" id="KW-0812">Transmembrane</keyword>
<evidence type="ECO:0000313" key="15">
    <source>
        <dbReference type="EMBL" id="MBL6081818.1"/>
    </source>
</evidence>
<feature type="transmembrane region" description="Helical" evidence="13">
    <location>
        <begin position="178"/>
        <end position="198"/>
    </location>
</feature>
<comment type="cofactor">
    <cofactor evidence="1">
        <name>Zn(2+)</name>
        <dbReference type="ChEBI" id="CHEBI:29105"/>
    </cofactor>
</comment>
<keyword evidence="16" id="KW-1185">Reference proteome</keyword>
<gene>
    <name evidence="15" type="ORF">JMJ56_27930</name>
</gene>
<evidence type="ECO:0000256" key="1">
    <source>
        <dbReference type="ARBA" id="ARBA00001947"/>
    </source>
</evidence>
<dbReference type="GO" id="GO:0008237">
    <property type="term" value="F:metallopeptidase activity"/>
    <property type="evidence" value="ECO:0007669"/>
    <property type="project" value="UniProtKB-KW"/>
</dbReference>
<evidence type="ECO:0000256" key="7">
    <source>
        <dbReference type="ARBA" id="ARBA00022801"/>
    </source>
</evidence>
<feature type="transmembrane region" description="Helical" evidence="13">
    <location>
        <begin position="95"/>
        <end position="117"/>
    </location>
</feature>
<dbReference type="Pfam" id="PF01435">
    <property type="entry name" value="Peptidase_M48"/>
    <property type="match status" value="1"/>
</dbReference>
<comment type="subcellular location">
    <subcellularLocation>
        <location evidence="2">Cell membrane</location>
        <topology evidence="2">Multi-pass membrane protein</topology>
    </subcellularLocation>
</comment>
<feature type="domain" description="Peptidase M48" evidence="14">
    <location>
        <begin position="282"/>
        <end position="458"/>
    </location>
</feature>
<name>A0ABS1UAV4_9PROT</name>
<proteinExistence type="predicted"/>
<evidence type="ECO:0000256" key="11">
    <source>
        <dbReference type="ARBA" id="ARBA00023136"/>
    </source>
</evidence>
<evidence type="ECO:0000259" key="14">
    <source>
        <dbReference type="Pfam" id="PF01435"/>
    </source>
</evidence>
<evidence type="ECO:0000256" key="5">
    <source>
        <dbReference type="ARBA" id="ARBA00022692"/>
    </source>
</evidence>
<evidence type="ECO:0000256" key="9">
    <source>
        <dbReference type="ARBA" id="ARBA00022989"/>
    </source>
</evidence>
<evidence type="ECO:0000256" key="3">
    <source>
        <dbReference type="ARBA" id="ARBA00022475"/>
    </source>
</evidence>
<keyword evidence="7" id="KW-0378">Hydrolase</keyword>
<feature type="transmembrane region" description="Helical" evidence="13">
    <location>
        <begin position="566"/>
        <end position="587"/>
    </location>
</feature>
<feature type="region of interest" description="Disordered" evidence="12">
    <location>
        <begin position="434"/>
        <end position="454"/>
    </location>
</feature>
<keyword evidence="8" id="KW-0862">Zinc</keyword>
<evidence type="ECO:0000256" key="13">
    <source>
        <dbReference type="SAM" id="Phobius"/>
    </source>
</evidence>
<keyword evidence="3" id="KW-1003">Cell membrane</keyword>
<keyword evidence="10 15" id="KW-0482">Metalloprotease</keyword>
<keyword evidence="6" id="KW-0479">Metal-binding</keyword>
<evidence type="ECO:0000256" key="4">
    <source>
        <dbReference type="ARBA" id="ARBA00022670"/>
    </source>
</evidence>
<feature type="transmembrane region" description="Helical" evidence="13">
    <location>
        <begin position="138"/>
        <end position="166"/>
    </location>
</feature>
<evidence type="ECO:0000256" key="8">
    <source>
        <dbReference type="ARBA" id="ARBA00022833"/>
    </source>
</evidence>
<dbReference type="RefSeq" id="WP_202835033.1">
    <property type="nucleotide sequence ID" value="NZ_JAETWB010000037.1"/>
</dbReference>
<feature type="transmembrane region" description="Helical" evidence="13">
    <location>
        <begin position="535"/>
        <end position="554"/>
    </location>
</feature>
<keyword evidence="4" id="KW-0645">Protease</keyword>
<comment type="caution">
    <text evidence="15">The sequence shown here is derived from an EMBL/GenBank/DDBJ whole genome shotgun (WGS) entry which is preliminary data.</text>
</comment>
<reference evidence="15 16" key="1">
    <citation type="submission" date="2021-01" db="EMBL/GenBank/DDBJ databases">
        <title>Belnapia mucosa sp. nov. and Belnapia arida sp. nov., isolated from the Tabernas Desert (Almeria, Spain).</title>
        <authorList>
            <person name="Molina-Menor E."/>
            <person name="Vidal-Verdu A."/>
            <person name="Calonge A."/>
            <person name="Satari L."/>
            <person name="Pereto J."/>
            <person name="Porcar M."/>
        </authorList>
    </citation>
    <scope>NUCLEOTIDE SEQUENCE [LARGE SCALE GENOMIC DNA]</scope>
    <source>
        <strain evidence="15 16">T18</strain>
    </source>
</reference>
<evidence type="ECO:0000313" key="16">
    <source>
        <dbReference type="Proteomes" id="UP000660885"/>
    </source>
</evidence>
<evidence type="ECO:0000256" key="6">
    <source>
        <dbReference type="ARBA" id="ARBA00022723"/>
    </source>
</evidence>
<dbReference type="Proteomes" id="UP000660885">
    <property type="component" value="Unassembled WGS sequence"/>
</dbReference>
<evidence type="ECO:0000256" key="12">
    <source>
        <dbReference type="SAM" id="MobiDB-lite"/>
    </source>
</evidence>
<dbReference type="InterPro" id="IPR050083">
    <property type="entry name" value="HtpX_protease"/>
</dbReference>
<dbReference type="InterPro" id="IPR001915">
    <property type="entry name" value="Peptidase_M48"/>
</dbReference>